<feature type="transmembrane region" description="Helical" evidence="5">
    <location>
        <begin position="181"/>
        <end position="205"/>
    </location>
</feature>
<comment type="subcellular location">
    <subcellularLocation>
        <location evidence="1">Membrane</location>
        <topology evidence="1">Multi-pass membrane protein</topology>
    </subcellularLocation>
</comment>
<protein>
    <recommendedName>
        <fullName evidence="8">DUF300-domain-containing protein</fullName>
    </recommendedName>
</protein>
<evidence type="ECO:0000313" key="7">
    <source>
        <dbReference type="Proteomes" id="UP000029665"/>
    </source>
</evidence>
<keyword evidence="7" id="KW-1185">Reference proteome</keyword>
<keyword evidence="3 5" id="KW-1133">Transmembrane helix</keyword>
<dbReference type="AlphaFoldDB" id="A0A060S473"/>
<name>A0A060S473_PYCCI</name>
<evidence type="ECO:0000256" key="4">
    <source>
        <dbReference type="ARBA" id="ARBA00023136"/>
    </source>
</evidence>
<dbReference type="PANTHER" id="PTHR23423">
    <property type="entry name" value="ORGANIC SOLUTE TRANSPORTER-RELATED"/>
    <property type="match status" value="1"/>
</dbReference>
<evidence type="ECO:0000256" key="5">
    <source>
        <dbReference type="SAM" id="Phobius"/>
    </source>
</evidence>
<sequence length="515" mass="57744">MRIVPHVGHGSGSALPFPILLVAGLCTVVATLVSATSITLHLKNYRKPHLQRQVVRIMLMVPLYAIASFISLFSLEAAFFIDVVRDIYEAFVIYCFFDLLIAYLGGERSLLILLHGRPPKYPAFPASLFWKEVDVSDPYTFLFLKRGVIQYVQVKPIIALATVILKAIGKYNEGDLRAGSGYLYVSIVYNVSICLALYCLAIFWMCVNDDLKPFRPMPKFLCVKGILFFCFWQSIFISILVAGGAIKKLGPYTDREHISLGLTDTLICFEMPFFAVAHMYAFSTRDYIDKHTAYVARMPFIYALRDAFGFKDVIEDCKATLRGEGIDYREFEPSEGRIHQGAGRDRRIRAGLRYSQGGRRKYWLPQPATATSPPGKFERRVNRAIGRIAGADQTEEVYAPLLRQQAEDVVHAAPDLRSPTNDEGFSLFASTTAAADDDALVEEGYELPFGDPDPADEELFAHSRQYLFGDYNYPCVDVSSELARKTMWVEEERILRDEHSACGEWAGASSAAGLA</sequence>
<feature type="transmembrane region" description="Helical" evidence="5">
    <location>
        <begin position="20"/>
        <end position="42"/>
    </location>
</feature>
<dbReference type="InterPro" id="IPR005178">
    <property type="entry name" value="Ostalpha/TMEM184C"/>
</dbReference>
<accession>A0A060S473</accession>
<keyword evidence="4 5" id="KW-0472">Membrane</keyword>
<dbReference type="STRING" id="5643.A0A060S473"/>
<feature type="transmembrane region" description="Helical" evidence="5">
    <location>
        <begin position="226"/>
        <end position="246"/>
    </location>
</feature>
<dbReference type="OrthoDB" id="5348404at2759"/>
<organism evidence="6 7">
    <name type="scientific">Pycnoporus cinnabarinus</name>
    <name type="common">Cinnabar-red polypore</name>
    <name type="synonym">Trametes cinnabarina</name>
    <dbReference type="NCBI Taxonomy" id="5643"/>
    <lineage>
        <taxon>Eukaryota</taxon>
        <taxon>Fungi</taxon>
        <taxon>Dikarya</taxon>
        <taxon>Basidiomycota</taxon>
        <taxon>Agaricomycotina</taxon>
        <taxon>Agaricomycetes</taxon>
        <taxon>Polyporales</taxon>
        <taxon>Polyporaceae</taxon>
        <taxon>Trametes</taxon>
    </lineage>
</organism>
<dbReference type="EMBL" id="CCBP010000030">
    <property type="protein sequence ID" value="CDO68976.1"/>
    <property type="molecule type" value="Genomic_DNA"/>
</dbReference>
<dbReference type="HOGENOM" id="CLU_012923_4_1_1"/>
<dbReference type="Pfam" id="PF03619">
    <property type="entry name" value="Solute_trans_a"/>
    <property type="match status" value="1"/>
</dbReference>
<dbReference type="OMA" id="YNLALFW"/>
<evidence type="ECO:0000256" key="2">
    <source>
        <dbReference type="ARBA" id="ARBA00022692"/>
    </source>
</evidence>
<evidence type="ECO:0008006" key="8">
    <source>
        <dbReference type="Google" id="ProtNLM"/>
    </source>
</evidence>
<feature type="transmembrane region" description="Helical" evidence="5">
    <location>
        <begin position="54"/>
        <end position="81"/>
    </location>
</feature>
<evidence type="ECO:0000256" key="3">
    <source>
        <dbReference type="ARBA" id="ARBA00022989"/>
    </source>
</evidence>
<dbReference type="SMART" id="SM01417">
    <property type="entry name" value="Solute_trans_a"/>
    <property type="match status" value="1"/>
</dbReference>
<feature type="transmembrane region" description="Helical" evidence="5">
    <location>
        <begin position="258"/>
        <end position="282"/>
    </location>
</feature>
<dbReference type="GO" id="GO:0016020">
    <property type="term" value="C:membrane"/>
    <property type="evidence" value="ECO:0007669"/>
    <property type="project" value="UniProtKB-SubCell"/>
</dbReference>
<comment type="caution">
    <text evidence="6">The sequence shown here is derived from an EMBL/GenBank/DDBJ whole genome shotgun (WGS) entry which is preliminary data.</text>
</comment>
<evidence type="ECO:0000256" key="1">
    <source>
        <dbReference type="ARBA" id="ARBA00004141"/>
    </source>
</evidence>
<keyword evidence="2 5" id="KW-0812">Transmembrane</keyword>
<proteinExistence type="predicted"/>
<dbReference type="Proteomes" id="UP000029665">
    <property type="component" value="Unassembled WGS sequence"/>
</dbReference>
<gene>
    <name evidence="6" type="ORF">BN946_scf184777.g6</name>
</gene>
<evidence type="ECO:0000313" key="6">
    <source>
        <dbReference type="EMBL" id="CDO68976.1"/>
    </source>
</evidence>
<reference evidence="6" key="1">
    <citation type="submission" date="2014-01" db="EMBL/GenBank/DDBJ databases">
        <title>The genome of the white-rot fungus Pycnoporus cinnabarinus: a basidiomycete model with a versatile arsenal for lignocellulosic biomass breakdown.</title>
        <authorList>
            <person name="Levasseur A."/>
            <person name="Lomascolo A."/>
            <person name="Ruiz-Duenas F.J."/>
            <person name="Uzan E."/>
            <person name="Piumi F."/>
            <person name="Kues U."/>
            <person name="Ram A.F.J."/>
            <person name="Murat C."/>
            <person name="Haon M."/>
            <person name="Benoit I."/>
            <person name="Arfi Y."/>
            <person name="Chevret D."/>
            <person name="Drula E."/>
            <person name="Kwon M.J."/>
            <person name="Gouret P."/>
            <person name="Lesage-Meessen L."/>
            <person name="Lombard V."/>
            <person name="Mariette J."/>
            <person name="Noirot C."/>
            <person name="Park J."/>
            <person name="Patyshakuliyeva A."/>
            <person name="Wieneger R.A.B."/>
            <person name="Wosten H.A.B."/>
            <person name="Martin F."/>
            <person name="Coutinho P.M."/>
            <person name="de Vries R."/>
            <person name="Martinez A.T."/>
            <person name="Klopp C."/>
            <person name="Pontarotti P."/>
            <person name="Henrissat B."/>
            <person name="Record E."/>
        </authorList>
    </citation>
    <scope>NUCLEOTIDE SEQUENCE [LARGE SCALE GENOMIC DNA]</scope>
    <source>
        <strain evidence="6">BRFM137</strain>
    </source>
</reference>
<feature type="transmembrane region" description="Helical" evidence="5">
    <location>
        <begin position="87"/>
        <end position="105"/>
    </location>
</feature>